<evidence type="ECO:0000259" key="7">
    <source>
        <dbReference type="PROSITE" id="PS50109"/>
    </source>
</evidence>
<dbReference type="PANTHER" id="PTHR43304">
    <property type="entry name" value="PHYTOCHROME-LIKE PROTEIN CPH1"/>
    <property type="match status" value="1"/>
</dbReference>
<dbReference type="InterPro" id="IPR000014">
    <property type="entry name" value="PAS"/>
</dbReference>
<feature type="domain" description="PAC" evidence="9">
    <location>
        <begin position="88"/>
        <end position="140"/>
    </location>
</feature>
<dbReference type="InterPro" id="IPR004358">
    <property type="entry name" value="Sig_transdc_His_kin-like_C"/>
</dbReference>
<dbReference type="InterPro" id="IPR036097">
    <property type="entry name" value="HisK_dim/P_sf"/>
</dbReference>
<dbReference type="Gene3D" id="1.10.287.130">
    <property type="match status" value="1"/>
</dbReference>
<evidence type="ECO:0000256" key="5">
    <source>
        <dbReference type="ARBA" id="ARBA00022777"/>
    </source>
</evidence>
<organism evidence="10 11">
    <name type="scientific">Flammeovirga aprica JL-4</name>
    <dbReference type="NCBI Taxonomy" id="694437"/>
    <lineage>
        <taxon>Bacteria</taxon>
        <taxon>Pseudomonadati</taxon>
        <taxon>Bacteroidota</taxon>
        <taxon>Cytophagia</taxon>
        <taxon>Cytophagales</taxon>
        <taxon>Flammeovirgaceae</taxon>
        <taxon>Flammeovirga</taxon>
    </lineage>
</organism>
<comment type="catalytic activity">
    <reaction evidence="1">
        <text>ATP + protein L-histidine = ADP + protein N-phospho-L-histidine.</text>
        <dbReference type="EC" id="2.7.13.3"/>
    </reaction>
</comment>
<feature type="coiled-coil region" evidence="6">
    <location>
        <begin position="131"/>
        <end position="162"/>
    </location>
</feature>
<sequence>MDLHEIEKTNLRDPYNSHEVLYHESPEMFMSICPKTAKLITCNSTLCQTLGYNEKEIIGKSIFELYDTACHDKVKVLFSRFKNDDAVENEELCVRRKDGVVFPVLLSAKAVKNNKGEIMFSNSCWRDITKIKELESSLMKSNQLLNQKVKELAQKNKELEQFAYIVSHDLNTPLRNIKGVLQLIDEDSEGEIPLAWNTYFGYINQSVGRMERLIDTILEFSQLGIKSEKERIRPQEILKNVLEDFALEIQNQDVVIRKGTLPEINGYAVEFHMLLQNLIGNAIKFQDSSRTPEIEVGAIVQKEDWMFYVKDNGIGINMEHRHKIFSFFKRVNEKFQGTGIGLAQCKKIVELHGGRIWVERNETKGSCFYFTIPK</sequence>
<evidence type="ECO:0000313" key="10">
    <source>
        <dbReference type="EMBL" id="NME66646.1"/>
    </source>
</evidence>
<keyword evidence="11" id="KW-1185">Reference proteome</keyword>
<dbReference type="Gene3D" id="3.30.565.10">
    <property type="entry name" value="Histidine kinase-like ATPase, C-terminal domain"/>
    <property type="match status" value="1"/>
</dbReference>
<keyword evidence="5" id="KW-0418">Kinase</keyword>
<dbReference type="PRINTS" id="PR00344">
    <property type="entry name" value="BCTRLSENSOR"/>
</dbReference>
<dbReference type="GO" id="GO:0000155">
    <property type="term" value="F:phosphorelay sensor kinase activity"/>
    <property type="evidence" value="ECO:0007669"/>
    <property type="project" value="InterPro"/>
</dbReference>
<evidence type="ECO:0000256" key="3">
    <source>
        <dbReference type="ARBA" id="ARBA00022553"/>
    </source>
</evidence>
<keyword evidence="6" id="KW-0175">Coiled coil</keyword>
<dbReference type="SUPFAM" id="SSF47384">
    <property type="entry name" value="Homodimeric domain of signal transducing histidine kinase"/>
    <property type="match status" value="1"/>
</dbReference>
<evidence type="ECO:0000256" key="1">
    <source>
        <dbReference type="ARBA" id="ARBA00000085"/>
    </source>
</evidence>
<dbReference type="InterPro" id="IPR035965">
    <property type="entry name" value="PAS-like_dom_sf"/>
</dbReference>
<keyword evidence="3" id="KW-0597">Phosphoprotein</keyword>
<dbReference type="Gene3D" id="3.30.450.20">
    <property type="entry name" value="PAS domain"/>
    <property type="match status" value="1"/>
</dbReference>
<dbReference type="PROSITE" id="PS50112">
    <property type="entry name" value="PAS"/>
    <property type="match status" value="1"/>
</dbReference>
<proteinExistence type="predicted"/>
<evidence type="ECO:0000256" key="4">
    <source>
        <dbReference type="ARBA" id="ARBA00022679"/>
    </source>
</evidence>
<feature type="domain" description="PAS" evidence="8">
    <location>
        <begin position="37"/>
        <end position="90"/>
    </location>
</feature>
<evidence type="ECO:0000256" key="2">
    <source>
        <dbReference type="ARBA" id="ARBA00012438"/>
    </source>
</evidence>
<dbReference type="EC" id="2.7.13.3" evidence="2"/>
<dbReference type="CDD" id="cd00082">
    <property type="entry name" value="HisKA"/>
    <property type="match status" value="1"/>
</dbReference>
<dbReference type="FunFam" id="3.30.565.10:FF:000006">
    <property type="entry name" value="Sensor histidine kinase WalK"/>
    <property type="match status" value="1"/>
</dbReference>
<dbReference type="Proteomes" id="UP000576082">
    <property type="component" value="Unassembled WGS sequence"/>
</dbReference>
<reference evidence="10 11" key="1">
    <citation type="submission" date="2020-04" db="EMBL/GenBank/DDBJ databases">
        <title>Flammeovirga sp. SR4, a novel species isolated from seawater.</title>
        <authorList>
            <person name="Wang X."/>
        </authorList>
    </citation>
    <scope>NUCLEOTIDE SEQUENCE [LARGE SCALE GENOMIC DNA]</scope>
    <source>
        <strain evidence="10 11">ATCC 23126</strain>
    </source>
</reference>
<gene>
    <name evidence="10" type="ORF">HHU12_01600</name>
</gene>
<comment type="caution">
    <text evidence="10">The sequence shown here is derived from an EMBL/GenBank/DDBJ whole genome shotgun (WGS) entry which is preliminary data.</text>
</comment>
<dbReference type="CDD" id="cd00130">
    <property type="entry name" value="PAS"/>
    <property type="match status" value="1"/>
</dbReference>
<dbReference type="PROSITE" id="PS50109">
    <property type="entry name" value="HIS_KIN"/>
    <property type="match status" value="1"/>
</dbReference>
<evidence type="ECO:0000259" key="8">
    <source>
        <dbReference type="PROSITE" id="PS50112"/>
    </source>
</evidence>
<dbReference type="SMART" id="SM00387">
    <property type="entry name" value="HATPase_c"/>
    <property type="match status" value="1"/>
</dbReference>
<dbReference type="EMBL" id="JABANE010000003">
    <property type="protein sequence ID" value="NME66646.1"/>
    <property type="molecule type" value="Genomic_DNA"/>
</dbReference>
<dbReference type="Pfam" id="PF13426">
    <property type="entry name" value="PAS_9"/>
    <property type="match status" value="1"/>
</dbReference>
<keyword evidence="4" id="KW-0808">Transferase</keyword>
<dbReference type="InterPro" id="IPR003661">
    <property type="entry name" value="HisK_dim/P_dom"/>
</dbReference>
<dbReference type="InterPro" id="IPR003594">
    <property type="entry name" value="HATPase_dom"/>
</dbReference>
<evidence type="ECO:0000256" key="6">
    <source>
        <dbReference type="SAM" id="Coils"/>
    </source>
</evidence>
<dbReference type="InterPro" id="IPR000700">
    <property type="entry name" value="PAS-assoc_C"/>
</dbReference>
<accession>A0A7X9RS62</accession>
<dbReference type="Pfam" id="PF02518">
    <property type="entry name" value="HATPase_c"/>
    <property type="match status" value="1"/>
</dbReference>
<dbReference type="InterPro" id="IPR005467">
    <property type="entry name" value="His_kinase_dom"/>
</dbReference>
<dbReference type="RefSeq" id="WP_169654393.1">
    <property type="nucleotide sequence ID" value="NZ_JABANE010000003.1"/>
</dbReference>
<evidence type="ECO:0000313" key="11">
    <source>
        <dbReference type="Proteomes" id="UP000576082"/>
    </source>
</evidence>
<dbReference type="SMART" id="SM00388">
    <property type="entry name" value="HisKA"/>
    <property type="match status" value="1"/>
</dbReference>
<name>A0A7X9RS62_9BACT</name>
<dbReference type="InterPro" id="IPR036890">
    <property type="entry name" value="HATPase_C_sf"/>
</dbReference>
<dbReference type="InterPro" id="IPR052162">
    <property type="entry name" value="Sensor_kinase/Photoreceptor"/>
</dbReference>
<dbReference type="SUPFAM" id="SSF55785">
    <property type="entry name" value="PYP-like sensor domain (PAS domain)"/>
    <property type="match status" value="1"/>
</dbReference>
<evidence type="ECO:0000259" key="9">
    <source>
        <dbReference type="PROSITE" id="PS50113"/>
    </source>
</evidence>
<dbReference type="PROSITE" id="PS50113">
    <property type="entry name" value="PAC"/>
    <property type="match status" value="1"/>
</dbReference>
<dbReference type="Pfam" id="PF00512">
    <property type="entry name" value="HisKA"/>
    <property type="match status" value="1"/>
</dbReference>
<dbReference type="AlphaFoldDB" id="A0A7X9RS62"/>
<dbReference type="PANTHER" id="PTHR43304:SF1">
    <property type="entry name" value="PAC DOMAIN-CONTAINING PROTEIN"/>
    <property type="match status" value="1"/>
</dbReference>
<feature type="domain" description="Histidine kinase" evidence="7">
    <location>
        <begin position="165"/>
        <end position="374"/>
    </location>
</feature>
<dbReference type="SUPFAM" id="SSF55874">
    <property type="entry name" value="ATPase domain of HSP90 chaperone/DNA topoisomerase II/histidine kinase"/>
    <property type="match status" value="1"/>
</dbReference>
<dbReference type="NCBIfam" id="TIGR00229">
    <property type="entry name" value="sensory_box"/>
    <property type="match status" value="1"/>
</dbReference>
<protein>
    <recommendedName>
        <fullName evidence="2">histidine kinase</fullName>
        <ecNumber evidence="2">2.7.13.3</ecNumber>
    </recommendedName>
</protein>